<feature type="compositionally biased region" description="Polar residues" evidence="6">
    <location>
        <begin position="117"/>
        <end position="126"/>
    </location>
</feature>
<evidence type="ECO:0000256" key="1">
    <source>
        <dbReference type="ARBA" id="ARBA00004300"/>
    </source>
</evidence>
<name>A0A9Q0S9G8_9DIPT</name>
<gene>
    <name evidence="7" type="primary">NINL</name>
    <name evidence="7" type="ORF">Bhyg_03401</name>
</gene>
<feature type="compositionally biased region" description="Low complexity" evidence="6">
    <location>
        <begin position="44"/>
        <end position="53"/>
    </location>
</feature>
<evidence type="ECO:0000256" key="2">
    <source>
        <dbReference type="ARBA" id="ARBA00022490"/>
    </source>
</evidence>
<evidence type="ECO:0000313" key="7">
    <source>
        <dbReference type="EMBL" id="KAJ6648175.1"/>
    </source>
</evidence>
<keyword evidence="2" id="KW-0963">Cytoplasm</keyword>
<feature type="compositionally biased region" description="Basic residues" evidence="6">
    <location>
        <begin position="87"/>
        <end position="100"/>
    </location>
</feature>
<evidence type="ECO:0000313" key="8">
    <source>
        <dbReference type="Proteomes" id="UP001151699"/>
    </source>
</evidence>
<comment type="subcellular location">
    <subcellularLocation>
        <location evidence="1">Cytoplasm</location>
        <location evidence="1">Cytoskeleton</location>
        <location evidence="1">Microtubule organizing center</location>
        <location evidence="1">Centrosome</location>
    </subcellularLocation>
</comment>
<dbReference type="PANTHER" id="PTHR18905">
    <property type="entry name" value="NINEIN"/>
    <property type="match status" value="1"/>
</dbReference>
<dbReference type="GO" id="GO:0005813">
    <property type="term" value="C:centrosome"/>
    <property type="evidence" value="ECO:0007669"/>
    <property type="project" value="UniProtKB-SubCell"/>
</dbReference>
<dbReference type="PANTHER" id="PTHR18905:SF13">
    <property type="entry name" value="NON-CENTROSOMAL MICROTUBULE ARRAY"/>
    <property type="match status" value="1"/>
</dbReference>
<dbReference type="SUPFAM" id="SSF47473">
    <property type="entry name" value="EF-hand"/>
    <property type="match status" value="1"/>
</dbReference>
<reference evidence="7" key="1">
    <citation type="submission" date="2022-07" db="EMBL/GenBank/DDBJ databases">
        <authorList>
            <person name="Trinca V."/>
            <person name="Uliana J.V.C."/>
            <person name="Torres T.T."/>
            <person name="Ward R.J."/>
            <person name="Monesi N."/>
        </authorList>
    </citation>
    <scope>NUCLEOTIDE SEQUENCE</scope>
    <source>
        <strain evidence="7">HSMRA1968</strain>
        <tissue evidence="7">Whole embryos</tissue>
    </source>
</reference>
<evidence type="ECO:0000256" key="3">
    <source>
        <dbReference type="ARBA" id="ARBA00022553"/>
    </source>
</evidence>
<keyword evidence="8" id="KW-1185">Reference proteome</keyword>
<keyword evidence="5" id="KW-0175">Coiled coil</keyword>
<feature type="coiled-coil region" evidence="5">
    <location>
        <begin position="309"/>
        <end position="350"/>
    </location>
</feature>
<dbReference type="AlphaFoldDB" id="A0A9Q0S9G8"/>
<keyword evidence="3" id="KW-0597">Phosphoprotein</keyword>
<accession>A0A9Q0S9G8</accession>
<proteinExistence type="predicted"/>
<dbReference type="InterPro" id="IPR011992">
    <property type="entry name" value="EF-hand-dom_pair"/>
</dbReference>
<feature type="region of interest" description="Disordered" evidence="6">
    <location>
        <begin position="1"/>
        <end position="126"/>
    </location>
</feature>
<dbReference type="GO" id="GO:0034454">
    <property type="term" value="P:microtubule anchoring at centrosome"/>
    <property type="evidence" value="ECO:0007669"/>
    <property type="project" value="TreeGrafter"/>
</dbReference>
<dbReference type="OrthoDB" id="5799458at2759"/>
<evidence type="ECO:0000256" key="4">
    <source>
        <dbReference type="ARBA" id="ARBA00023212"/>
    </source>
</evidence>
<dbReference type="Proteomes" id="UP001151699">
    <property type="component" value="Chromosome A"/>
</dbReference>
<organism evidence="7 8">
    <name type="scientific">Pseudolycoriella hygida</name>
    <dbReference type="NCBI Taxonomy" id="35572"/>
    <lineage>
        <taxon>Eukaryota</taxon>
        <taxon>Metazoa</taxon>
        <taxon>Ecdysozoa</taxon>
        <taxon>Arthropoda</taxon>
        <taxon>Hexapoda</taxon>
        <taxon>Insecta</taxon>
        <taxon>Pterygota</taxon>
        <taxon>Neoptera</taxon>
        <taxon>Endopterygota</taxon>
        <taxon>Diptera</taxon>
        <taxon>Nematocera</taxon>
        <taxon>Sciaroidea</taxon>
        <taxon>Sciaridae</taxon>
        <taxon>Pseudolycoriella</taxon>
    </lineage>
</organism>
<keyword evidence="4" id="KW-0206">Cytoskeleton</keyword>
<sequence length="368" mass="40532">MYTAPSTHSSDDDTLVSGQQSPSREVSPKFIVGGKKYGRRSRPQSASFDSQSDSDNEHLTRNDQQNLKTMKSQKVQRSSSHSDIHGSKRRRPVTGTKLKRCASLPAQKPKKDDKPQLQTQRESSVESLGNLDLENLSQMLFNVWSDFGQGTNNYLNQSQLEIVCERAGLQKVGKKVAGEVFEKLGLNPNNRIGYNEFIALLHSDSDVPTLGQCPLVPSTDTDNGNTLKDSSGYDLHAHPDKWPAESTAVPCTVIIDMWEAAGITNPKSLLLTLGFNTEEIHISQLSMAIDDDLQGSDDAASTPLLKASLALHKAEVNALQQAFKQLAAENRKLHTNNRDANRQAALLAQEVDERHAHLENSAKTKVKL</sequence>
<evidence type="ECO:0000256" key="6">
    <source>
        <dbReference type="SAM" id="MobiDB-lite"/>
    </source>
</evidence>
<feature type="compositionally biased region" description="Polar residues" evidence="6">
    <location>
        <begin position="62"/>
        <end position="79"/>
    </location>
</feature>
<evidence type="ECO:0000256" key="5">
    <source>
        <dbReference type="SAM" id="Coils"/>
    </source>
</evidence>
<dbReference type="EMBL" id="WJQU01000001">
    <property type="protein sequence ID" value="KAJ6648175.1"/>
    <property type="molecule type" value="Genomic_DNA"/>
</dbReference>
<protein>
    <submittedName>
        <fullName evidence="7">Ninein-like protein</fullName>
    </submittedName>
</protein>
<comment type="caution">
    <text evidence="7">The sequence shown here is derived from an EMBL/GenBank/DDBJ whole genome shotgun (WGS) entry which is preliminary data.</text>
</comment>